<dbReference type="AlphaFoldDB" id="A0A2H0V2I2"/>
<dbReference type="GO" id="GO:0005737">
    <property type="term" value="C:cytoplasm"/>
    <property type="evidence" value="ECO:0007669"/>
    <property type="project" value="TreeGrafter"/>
</dbReference>
<accession>A0A2H0V2I2</accession>
<evidence type="ECO:0000259" key="1">
    <source>
        <dbReference type="PROSITE" id="PS51411"/>
    </source>
</evidence>
<reference evidence="3" key="1">
    <citation type="submission" date="2017-09" db="EMBL/GenBank/DDBJ databases">
        <title>Depth-based differentiation of microbial function through sediment-hosted aquifers and enrichment of novel symbionts in the deep terrestrial subsurface.</title>
        <authorList>
            <person name="Probst A.J."/>
            <person name="Ladd B."/>
            <person name="Jarett J.K."/>
            <person name="Geller-Mcgrath D.E."/>
            <person name="Sieber C.M.K."/>
            <person name="Emerson J.B."/>
            <person name="Anantharaman K."/>
            <person name="Thomas B.C."/>
            <person name="Malmstrom R."/>
            <person name="Stieglmeier M."/>
            <person name="Klingl A."/>
            <person name="Woyke T."/>
            <person name="Ryan C.M."/>
            <person name="Banfield J.F."/>
        </authorList>
    </citation>
    <scope>NUCLEOTIDE SEQUENCE [LARGE SCALE GENOMIC DNA]</scope>
</reference>
<dbReference type="InterPro" id="IPR007557">
    <property type="entry name" value="PSP1_C"/>
</dbReference>
<dbReference type="Proteomes" id="UP000228626">
    <property type="component" value="Unassembled WGS sequence"/>
</dbReference>
<gene>
    <name evidence="2" type="ORF">COT99_01420</name>
</gene>
<dbReference type="PANTHER" id="PTHR43830">
    <property type="entry name" value="PROTEIN PSP1"/>
    <property type="match status" value="1"/>
</dbReference>
<dbReference type="Pfam" id="PF04468">
    <property type="entry name" value="PSP1"/>
    <property type="match status" value="1"/>
</dbReference>
<proteinExistence type="predicted"/>
<comment type="caution">
    <text evidence="2">The sequence shown here is derived from an EMBL/GenBank/DDBJ whole genome shotgun (WGS) entry which is preliminary data.</text>
</comment>
<dbReference type="PANTHER" id="PTHR43830:SF3">
    <property type="entry name" value="PROTEIN PSP1"/>
    <property type="match status" value="1"/>
</dbReference>
<sequence>MQIIKIKFCPWDKEYDFSNDNNLDLKVGDKIIVETEVGTDIGEVIAVKESDKSAGQGELKPVTRLANKNDLEKIGRTDKLEMIKYCRILVKKHNLPMKIVDVHCSYDDSRVKFAFIADGRVDFRELVKDLARHYQKSIILYQVGIRDEAKICGDIGRCGVRPMCCKSFLGDLGGISSEMAENQQIAHRGSERLSGSCGRLMCCLRYENEGYAELAKNLPPIGSKVIYEGVEAEVIGWHTLKKTVDLKIKGRNKEDGYEKIFDIPLSKIKYKK</sequence>
<dbReference type="PROSITE" id="PS51411">
    <property type="entry name" value="PSP1_C"/>
    <property type="match status" value="1"/>
</dbReference>
<dbReference type="NCBIfam" id="NF041131">
    <property type="entry name" value="RicT_YaaT_fam"/>
    <property type="match status" value="1"/>
</dbReference>
<dbReference type="InterPro" id="IPR047767">
    <property type="entry name" value="PSP1-like"/>
</dbReference>
<feature type="domain" description="PSP1 C-terminal" evidence="1">
    <location>
        <begin position="60"/>
        <end position="143"/>
    </location>
</feature>
<dbReference type="EMBL" id="PFAR01000018">
    <property type="protein sequence ID" value="PIR93293.1"/>
    <property type="molecule type" value="Genomic_DNA"/>
</dbReference>
<protein>
    <submittedName>
        <fullName evidence="2">Stage 0 sporulation protein</fullName>
    </submittedName>
</protein>
<evidence type="ECO:0000313" key="2">
    <source>
        <dbReference type="EMBL" id="PIR93293.1"/>
    </source>
</evidence>
<name>A0A2H0V2I2_9BACT</name>
<evidence type="ECO:0000313" key="3">
    <source>
        <dbReference type="Proteomes" id="UP000228626"/>
    </source>
</evidence>
<organism evidence="2 3">
    <name type="scientific">Candidatus Falkowbacteria bacterium CG10_big_fil_rev_8_21_14_0_10_43_10</name>
    <dbReference type="NCBI Taxonomy" id="1974567"/>
    <lineage>
        <taxon>Bacteria</taxon>
        <taxon>Candidatus Falkowiibacteriota</taxon>
    </lineage>
</organism>